<evidence type="ECO:0000313" key="3">
    <source>
        <dbReference type="Proteomes" id="UP001209540"/>
    </source>
</evidence>
<reference evidence="2" key="1">
    <citation type="journal article" date="2022" name="IScience">
        <title>Evolution of zygomycete secretomes and the origins of terrestrial fungal ecologies.</title>
        <authorList>
            <person name="Chang Y."/>
            <person name="Wang Y."/>
            <person name="Mondo S."/>
            <person name="Ahrendt S."/>
            <person name="Andreopoulos W."/>
            <person name="Barry K."/>
            <person name="Beard J."/>
            <person name="Benny G.L."/>
            <person name="Blankenship S."/>
            <person name="Bonito G."/>
            <person name="Cuomo C."/>
            <person name="Desiro A."/>
            <person name="Gervers K.A."/>
            <person name="Hundley H."/>
            <person name="Kuo A."/>
            <person name="LaButti K."/>
            <person name="Lang B.F."/>
            <person name="Lipzen A."/>
            <person name="O'Donnell K."/>
            <person name="Pangilinan J."/>
            <person name="Reynolds N."/>
            <person name="Sandor L."/>
            <person name="Smith M.E."/>
            <person name="Tsang A."/>
            <person name="Grigoriev I.V."/>
            <person name="Stajich J.E."/>
            <person name="Spatafora J.W."/>
        </authorList>
    </citation>
    <scope>NUCLEOTIDE SEQUENCE</scope>
    <source>
        <strain evidence="2">RSA 2281</strain>
    </source>
</reference>
<feature type="region of interest" description="Disordered" evidence="1">
    <location>
        <begin position="128"/>
        <end position="147"/>
    </location>
</feature>
<accession>A0AAD5PA05</accession>
<feature type="region of interest" description="Disordered" evidence="1">
    <location>
        <begin position="84"/>
        <end position="121"/>
    </location>
</feature>
<dbReference type="EMBL" id="JAIXMP010000031">
    <property type="protein sequence ID" value="KAI9250950.1"/>
    <property type="molecule type" value="Genomic_DNA"/>
</dbReference>
<reference evidence="2" key="2">
    <citation type="submission" date="2023-02" db="EMBL/GenBank/DDBJ databases">
        <authorList>
            <consortium name="DOE Joint Genome Institute"/>
            <person name="Mondo S.J."/>
            <person name="Chang Y."/>
            <person name="Wang Y."/>
            <person name="Ahrendt S."/>
            <person name="Andreopoulos W."/>
            <person name="Barry K."/>
            <person name="Beard J."/>
            <person name="Benny G.L."/>
            <person name="Blankenship S."/>
            <person name="Bonito G."/>
            <person name="Cuomo C."/>
            <person name="Desiro A."/>
            <person name="Gervers K.A."/>
            <person name="Hundley H."/>
            <person name="Kuo A."/>
            <person name="LaButti K."/>
            <person name="Lang B.F."/>
            <person name="Lipzen A."/>
            <person name="O'Donnell K."/>
            <person name="Pangilinan J."/>
            <person name="Reynolds N."/>
            <person name="Sandor L."/>
            <person name="Smith M.W."/>
            <person name="Tsang A."/>
            <person name="Grigoriev I.V."/>
            <person name="Stajich J.E."/>
            <person name="Spatafora J.W."/>
        </authorList>
    </citation>
    <scope>NUCLEOTIDE SEQUENCE</scope>
    <source>
        <strain evidence="2">RSA 2281</strain>
    </source>
</reference>
<feature type="compositionally biased region" description="Low complexity" evidence="1">
    <location>
        <begin position="186"/>
        <end position="207"/>
    </location>
</feature>
<evidence type="ECO:0000313" key="2">
    <source>
        <dbReference type="EMBL" id="KAI9250950.1"/>
    </source>
</evidence>
<name>A0AAD5PA05_9FUNG</name>
<sequence>MKVPGVIGLNKKPFKYPTSTMARGTSLTQENATVHTECVFAHESLMITETDDITKRVSVKVLRLPEPPKLTPLRFPSQLQRRATIRGRGNKNRPALETRRRVQQKQQRINMTTQETNNNNNLKLAPLQKEEQQQQINDIPPPPLPIITNGSRCKQCLQCNKNKDENDDNDDDDEEEEEDRKSICNISNLSTTTTMTNMSTTSSSIHSPHPDSDIFMPAVAQALLNERSNNRFLNAPVLLKKSSPSLLSSSCSYNSSSSLSTSCTTTPPPPPSLAPTPPPPSIKEQQQRNYHKRFGTMMRWISSRLFFRNMKKDYHRCSPLTYLHSNHLYKPQNSSCPTIVALDKHENKYKKEEEKEDDFLLLKRPSPMFFDSTITL</sequence>
<dbReference type="Proteomes" id="UP001209540">
    <property type="component" value="Unassembled WGS sequence"/>
</dbReference>
<feature type="compositionally biased region" description="Low complexity" evidence="1">
    <location>
        <begin position="253"/>
        <end position="265"/>
    </location>
</feature>
<feature type="region of interest" description="Disordered" evidence="1">
    <location>
        <begin position="253"/>
        <end position="288"/>
    </location>
</feature>
<dbReference type="AlphaFoldDB" id="A0AAD5PA05"/>
<feature type="compositionally biased region" description="Polar residues" evidence="1">
    <location>
        <begin position="104"/>
        <end position="116"/>
    </location>
</feature>
<feature type="compositionally biased region" description="Pro residues" evidence="1">
    <location>
        <begin position="266"/>
        <end position="281"/>
    </location>
</feature>
<comment type="caution">
    <text evidence="2">The sequence shown here is derived from an EMBL/GenBank/DDBJ whole genome shotgun (WGS) entry which is preliminary data.</text>
</comment>
<keyword evidence="3" id="KW-1185">Reference proteome</keyword>
<protein>
    <submittedName>
        <fullName evidence="2">Uncharacterized protein</fullName>
    </submittedName>
</protein>
<feature type="region of interest" description="Disordered" evidence="1">
    <location>
        <begin position="160"/>
        <end position="210"/>
    </location>
</feature>
<proteinExistence type="predicted"/>
<evidence type="ECO:0000256" key="1">
    <source>
        <dbReference type="SAM" id="MobiDB-lite"/>
    </source>
</evidence>
<organism evidence="2 3">
    <name type="scientific">Phascolomyces articulosus</name>
    <dbReference type="NCBI Taxonomy" id="60185"/>
    <lineage>
        <taxon>Eukaryota</taxon>
        <taxon>Fungi</taxon>
        <taxon>Fungi incertae sedis</taxon>
        <taxon>Mucoromycota</taxon>
        <taxon>Mucoromycotina</taxon>
        <taxon>Mucoromycetes</taxon>
        <taxon>Mucorales</taxon>
        <taxon>Lichtheimiaceae</taxon>
        <taxon>Phascolomyces</taxon>
    </lineage>
</organism>
<gene>
    <name evidence="2" type="ORF">BDA99DRAFT_563869</name>
</gene>
<feature type="compositionally biased region" description="Acidic residues" evidence="1">
    <location>
        <begin position="165"/>
        <end position="178"/>
    </location>
</feature>